<dbReference type="InterPro" id="IPR021385">
    <property type="entry name" value="DUF3017"/>
</dbReference>
<reference evidence="2 3" key="1">
    <citation type="submission" date="2023-06" db="EMBL/GenBank/DDBJ databases">
        <authorList>
            <person name="Oyuntsetseg B."/>
            <person name="Kim S.B."/>
        </authorList>
    </citation>
    <scope>NUCLEOTIDE SEQUENCE [LARGE SCALE GENOMIC DNA]</scope>
    <source>
        <strain evidence="2 3">2-15</strain>
    </source>
</reference>
<dbReference type="AlphaFoldDB" id="A0A9Y2IHI3"/>
<proteinExistence type="predicted"/>
<keyword evidence="3" id="KW-1185">Reference proteome</keyword>
<dbReference type="Proteomes" id="UP001236014">
    <property type="component" value="Chromosome"/>
</dbReference>
<feature type="transmembrane region" description="Helical" evidence="1">
    <location>
        <begin position="12"/>
        <end position="34"/>
    </location>
</feature>
<accession>A0A9Y2IHI3</accession>
<dbReference type="EMBL" id="CP127294">
    <property type="protein sequence ID" value="WIX79877.1"/>
    <property type="molecule type" value="Genomic_DNA"/>
</dbReference>
<feature type="transmembrane region" description="Helical" evidence="1">
    <location>
        <begin position="40"/>
        <end position="58"/>
    </location>
</feature>
<evidence type="ECO:0000313" key="2">
    <source>
        <dbReference type="EMBL" id="WIX79877.1"/>
    </source>
</evidence>
<protein>
    <submittedName>
        <fullName evidence="2">DUF3017 domain-containing protein</fullName>
    </submittedName>
</protein>
<dbReference type="Pfam" id="PF11222">
    <property type="entry name" value="DUF3017"/>
    <property type="match status" value="1"/>
</dbReference>
<organism evidence="2 3">
    <name type="scientific">Amycolatopsis carbonis</name>
    <dbReference type="NCBI Taxonomy" id="715471"/>
    <lineage>
        <taxon>Bacteria</taxon>
        <taxon>Bacillati</taxon>
        <taxon>Actinomycetota</taxon>
        <taxon>Actinomycetes</taxon>
        <taxon>Pseudonocardiales</taxon>
        <taxon>Pseudonocardiaceae</taxon>
        <taxon>Amycolatopsis</taxon>
    </lineage>
</organism>
<keyword evidence="1" id="KW-1133">Transmembrane helix</keyword>
<name>A0A9Y2IHI3_9PSEU</name>
<evidence type="ECO:0000256" key="1">
    <source>
        <dbReference type="SAM" id="Phobius"/>
    </source>
</evidence>
<dbReference type="RefSeq" id="WP_285970555.1">
    <property type="nucleotide sequence ID" value="NZ_CP127294.1"/>
</dbReference>
<gene>
    <name evidence="2" type="ORF">QRX50_03485</name>
</gene>
<keyword evidence="1" id="KW-0812">Transmembrane</keyword>
<keyword evidence="1" id="KW-0472">Membrane</keyword>
<evidence type="ECO:0000313" key="3">
    <source>
        <dbReference type="Proteomes" id="UP001236014"/>
    </source>
</evidence>
<feature type="transmembrane region" description="Helical" evidence="1">
    <location>
        <begin position="78"/>
        <end position="97"/>
    </location>
</feature>
<dbReference type="KEGG" id="acab:QRX50_03485"/>
<sequence length="101" mass="10945">MTADRPRTKRSWTVHVPFGLVILLLLAAALRILQYHWREGAVLVGAALFVGGLLRLLLPEDRVGLLAIRGKIVDVVTYAALCAAVLYIAFTITGGPFDTTS</sequence>